<proteinExistence type="predicted"/>
<dbReference type="AlphaFoldDB" id="A0A0A9GI99"/>
<name>A0A0A9GI99_ARUDO</name>
<sequence>MVQQPHHTLGIRRVAFGYC</sequence>
<dbReference type="EMBL" id="GBRH01173699">
    <property type="protein sequence ID" value="JAE24197.1"/>
    <property type="molecule type" value="Transcribed_RNA"/>
</dbReference>
<reference evidence="1" key="1">
    <citation type="submission" date="2014-09" db="EMBL/GenBank/DDBJ databases">
        <authorList>
            <person name="Magalhaes I.L.F."/>
            <person name="Oliveira U."/>
            <person name="Santos F.R."/>
            <person name="Vidigal T.H.D.A."/>
            <person name="Brescovit A.D."/>
            <person name="Santos A.J."/>
        </authorList>
    </citation>
    <scope>NUCLEOTIDE SEQUENCE</scope>
    <source>
        <tissue evidence="1">Shoot tissue taken approximately 20 cm above the soil surface</tissue>
    </source>
</reference>
<organism evidence="1">
    <name type="scientific">Arundo donax</name>
    <name type="common">Giant reed</name>
    <name type="synonym">Donax arundinaceus</name>
    <dbReference type="NCBI Taxonomy" id="35708"/>
    <lineage>
        <taxon>Eukaryota</taxon>
        <taxon>Viridiplantae</taxon>
        <taxon>Streptophyta</taxon>
        <taxon>Embryophyta</taxon>
        <taxon>Tracheophyta</taxon>
        <taxon>Spermatophyta</taxon>
        <taxon>Magnoliopsida</taxon>
        <taxon>Liliopsida</taxon>
        <taxon>Poales</taxon>
        <taxon>Poaceae</taxon>
        <taxon>PACMAD clade</taxon>
        <taxon>Arundinoideae</taxon>
        <taxon>Arundineae</taxon>
        <taxon>Arundo</taxon>
    </lineage>
</organism>
<protein>
    <submittedName>
        <fullName evidence="1">Uncharacterized protein</fullName>
    </submittedName>
</protein>
<reference evidence="1" key="2">
    <citation type="journal article" date="2015" name="Data Brief">
        <title>Shoot transcriptome of the giant reed, Arundo donax.</title>
        <authorList>
            <person name="Barrero R.A."/>
            <person name="Guerrero F.D."/>
            <person name="Moolhuijzen P."/>
            <person name="Goolsby J.A."/>
            <person name="Tidwell J."/>
            <person name="Bellgard S.E."/>
            <person name="Bellgard M.I."/>
        </authorList>
    </citation>
    <scope>NUCLEOTIDE SEQUENCE</scope>
    <source>
        <tissue evidence="1">Shoot tissue taken approximately 20 cm above the soil surface</tissue>
    </source>
</reference>
<accession>A0A0A9GI99</accession>
<evidence type="ECO:0000313" key="1">
    <source>
        <dbReference type="EMBL" id="JAE24197.1"/>
    </source>
</evidence>